<feature type="compositionally biased region" description="Polar residues" evidence="1">
    <location>
        <begin position="1"/>
        <end position="27"/>
    </location>
</feature>
<dbReference type="EMBL" id="KE145370">
    <property type="protein sequence ID" value="EPE27373.1"/>
    <property type="molecule type" value="Genomic_DNA"/>
</dbReference>
<dbReference type="HOGENOM" id="CLU_915423_0_0_1"/>
<feature type="compositionally biased region" description="Basic and acidic residues" evidence="1">
    <location>
        <begin position="29"/>
        <end position="39"/>
    </location>
</feature>
<name>S3DLE5_GLAL2</name>
<protein>
    <submittedName>
        <fullName evidence="2">Uncharacterized protein</fullName>
    </submittedName>
</protein>
<organism evidence="2 3">
    <name type="scientific">Glarea lozoyensis (strain ATCC 20868 / MF5171)</name>
    <dbReference type="NCBI Taxonomy" id="1116229"/>
    <lineage>
        <taxon>Eukaryota</taxon>
        <taxon>Fungi</taxon>
        <taxon>Dikarya</taxon>
        <taxon>Ascomycota</taxon>
        <taxon>Pezizomycotina</taxon>
        <taxon>Leotiomycetes</taxon>
        <taxon>Helotiales</taxon>
        <taxon>Helotiaceae</taxon>
        <taxon>Glarea</taxon>
    </lineage>
</organism>
<keyword evidence="3" id="KW-1185">Reference proteome</keyword>
<dbReference type="AlphaFoldDB" id="S3DLE5"/>
<dbReference type="KEGG" id="glz:GLAREA_03288"/>
<gene>
    <name evidence="2" type="ORF">GLAREA_03288</name>
</gene>
<evidence type="ECO:0000313" key="2">
    <source>
        <dbReference type="EMBL" id="EPE27373.1"/>
    </source>
</evidence>
<dbReference type="RefSeq" id="XP_008086563.1">
    <property type="nucleotide sequence ID" value="XM_008088372.1"/>
</dbReference>
<proteinExistence type="predicted"/>
<dbReference type="GeneID" id="19462343"/>
<dbReference type="Proteomes" id="UP000016922">
    <property type="component" value="Unassembled WGS sequence"/>
</dbReference>
<evidence type="ECO:0000256" key="1">
    <source>
        <dbReference type="SAM" id="MobiDB-lite"/>
    </source>
</evidence>
<accession>S3DLE5</accession>
<feature type="compositionally biased region" description="Polar residues" evidence="1">
    <location>
        <begin position="49"/>
        <end position="66"/>
    </location>
</feature>
<evidence type="ECO:0000313" key="3">
    <source>
        <dbReference type="Proteomes" id="UP000016922"/>
    </source>
</evidence>
<reference evidence="2 3" key="1">
    <citation type="journal article" date="2013" name="BMC Genomics">
        <title>Genomics-driven discovery of the pneumocandin biosynthetic gene cluster in the fungus Glarea lozoyensis.</title>
        <authorList>
            <person name="Chen L."/>
            <person name="Yue Q."/>
            <person name="Zhang X."/>
            <person name="Xiang M."/>
            <person name="Wang C."/>
            <person name="Li S."/>
            <person name="Che Y."/>
            <person name="Ortiz-Lopez F.J."/>
            <person name="Bills G.F."/>
            <person name="Liu X."/>
            <person name="An Z."/>
        </authorList>
    </citation>
    <scope>NUCLEOTIDE SEQUENCE [LARGE SCALE GENOMIC DNA]</scope>
    <source>
        <strain evidence="3">ATCC 20868 / MF5171</strain>
    </source>
</reference>
<sequence>MVPANSSKETTSPPTDSELRASSSTKLIENVRRNSEDIRTAWQAEMSRKSSISSTGAAQDQSTQPPADTIEAVSWQHLFPFVNQGSRSGRPLIPSQQPSIPGGLPNEFQATPVLPRVPIPGDMDQIQGLSNRPQGPYIQVIMAALETYHDTNPPPREPSPPHECFLATILIEGSSALRAIHVDLLEAIIVVELEHFPLDNNLLSSSNSNLLPRPDSNLLSNSNINLLPRPDSNLLSSSNIKLLSSSNIDLVSRTKTPVEKKLQSVVGNIIGIQMATEEITGTGDATNSNTNFKVIVTMSKVLEN</sequence>
<feature type="region of interest" description="Disordered" evidence="1">
    <location>
        <begin position="1"/>
        <end position="67"/>
    </location>
</feature>